<evidence type="ECO:0000259" key="9">
    <source>
        <dbReference type="PROSITE" id="PS50928"/>
    </source>
</evidence>
<dbReference type="GO" id="GO:0022857">
    <property type="term" value="F:transmembrane transporter activity"/>
    <property type="evidence" value="ECO:0007669"/>
    <property type="project" value="InterPro"/>
</dbReference>
<dbReference type="CDD" id="cd06261">
    <property type="entry name" value="TM_PBP2"/>
    <property type="match status" value="1"/>
</dbReference>
<evidence type="ECO:0000256" key="1">
    <source>
        <dbReference type="ARBA" id="ARBA00004651"/>
    </source>
</evidence>
<proteinExistence type="inferred from homology"/>
<dbReference type="EMBL" id="MWWR01000019">
    <property type="protein sequence ID" value="OZG49381.1"/>
    <property type="molecule type" value="Genomic_DNA"/>
</dbReference>
<feature type="transmembrane region" description="Helical" evidence="8">
    <location>
        <begin position="98"/>
        <end position="121"/>
    </location>
</feature>
<keyword evidence="11" id="KW-1185">Reference proteome</keyword>
<evidence type="ECO:0000256" key="7">
    <source>
        <dbReference type="ARBA" id="ARBA00023136"/>
    </source>
</evidence>
<dbReference type="GO" id="GO:0006865">
    <property type="term" value="P:amino acid transport"/>
    <property type="evidence" value="ECO:0007669"/>
    <property type="project" value="UniProtKB-KW"/>
</dbReference>
<dbReference type="Proteomes" id="UP000216725">
    <property type="component" value="Unassembled WGS sequence"/>
</dbReference>
<keyword evidence="2 8" id="KW-0813">Transport</keyword>
<feature type="transmembrane region" description="Helical" evidence="8">
    <location>
        <begin position="15"/>
        <end position="42"/>
    </location>
</feature>
<keyword evidence="5" id="KW-0029">Amino-acid transport</keyword>
<comment type="caution">
    <text evidence="10">The sequence shown here is derived from an EMBL/GenBank/DDBJ whole genome shotgun (WGS) entry which is preliminary data.</text>
</comment>
<dbReference type="SUPFAM" id="SSF161098">
    <property type="entry name" value="MetI-like"/>
    <property type="match status" value="1"/>
</dbReference>
<sequence>MNLDTDFMLSDFPTVFAALPSTLLLSLDSMLWALVFALICGGAQLAKIPVLDKVTLVINTFIKGIPLVVQLLFCYYAVPYVVKWFDGLTGRAYDPRHLPYFGAAVLALALNFGAYITDVVISSARAVDKGQWESAYACGMTRFQALRRIVAPQIAVISLPNMTNYFIWLLKGTSLASIVNVTEMLTTARLSASDGYQFLEAYIDAAVIYWIVCACIEWASGRLYRSAGRYLASPSGGALQHSNRS</sequence>
<dbReference type="PANTHER" id="PTHR30614:SF0">
    <property type="entry name" value="L-CYSTINE TRANSPORT SYSTEM PERMEASE PROTEIN TCYL"/>
    <property type="match status" value="1"/>
</dbReference>
<keyword evidence="4 8" id="KW-0812">Transmembrane</keyword>
<accession>A0A261ERA8</accession>
<name>A0A261ERA8_9BIFI</name>
<feature type="transmembrane region" description="Helical" evidence="8">
    <location>
        <begin position="54"/>
        <end position="78"/>
    </location>
</feature>
<evidence type="ECO:0000256" key="8">
    <source>
        <dbReference type="RuleBase" id="RU363032"/>
    </source>
</evidence>
<dbReference type="OrthoDB" id="9814902at2"/>
<evidence type="ECO:0000313" key="11">
    <source>
        <dbReference type="Proteomes" id="UP000216725"/>
    </source>
</evidence>
<dbReference type="RefSeq" id="WP_094661425.1">
    <property type="nucleotide sequence ID" value="NZ_JBKZBR010000001.1"/>
</dbReference>
<gene>
    <name evidence="10" type="ORF">PSRA_1630</name>
</gene>
<dbReference type="PANTHER" id="PTHR30614">
    <property type="entry name" value="MEMBRANE COMPONENT OF AMINO ACID ABC TRANSPORTER"/>
    <property type="match status" value="1"/>
</dbReference>
<feature type="transmembrane region" description="Helical" evidence="8">
    <location>
        <begin position="201"/>
        <end position="219"/>
    </location>
</feature>
<evidence type="ECO:0000256" key="3">
    <source>
        <dbReference type="ARBA" id="ARBA00022475"/>
    </source>
</evidence>
<dbReference type="InterPro" id="IPR035906">
    <property type="entry name" value="MetI-like_sf"/>
</dbReference>
<evidence type="ECO:0000256" key="6">
    <source>
        <dbReference type="ARBA" id="ARBA00022989"/>
    </source>
</evidence>
<protein>
    <submittedName>
        <fullName evidence="10">ABC transporter permease</fullName>
    </submittedName>
</protein>
<feature type="domain" description="ABC transmembrane type-1" evidence="9">
    <location>
        <begin position="19"/>
        <end position="220"/>
    </location>
</feature>
<dbReference type="Gene3D" id="1.10.3720.10">
    <property type="entry name" value="MetI-like"/>
    <property type="match status" value="1"/>
</dbReference>
<keyword evidence="3" id="KW-1003">Cell membrane</keyword>
<dbReference type="InterPro" id="IPR043429">
    <property type="entry name" value="ArtM/GltK/GlnP/TcyL/YhdX-like"/>
</dbReference>
<evidence type="ECO:0000256" key="2">
    <source>
        <dbReference type="ARBA" id="ARBA00022448"/>
    </source>
</evidence>
<keyword evidence="7 8" id="KW-0472">Membrane</keyword>
<dbReference type="InterPro" id="IPR000515">
    <property type="entry name" value="MetI-like"/>
</dbReference>
<evidence type="ECO:0000313" key="10">
    <source>
        <dbReference type="EMBL" id="OZG49381.1"/>
    </source>
</evidence>
<evidence type="ECO:0000256" key="5">
    <source>
        <dbReference type="ARBA" id="ARBA00022970"/>
    </source>
</evidence>
<reference evidence="10 11" key="1">
    <citation type="journal article" date="2017" name="BMC Genomics">
        <title>Comparative genomic and phylogenomic analyses of the Bifidobacteriaceae family.</title>
        <authorList>
            <person name="Lugli G.A."/>
            <person name="Milani C."/>
            <person name="Turroni F."/>
            <person name="Duranti S."/>
            <person name="Mancabelli L."/>
            <person name="Mangifesta M."/>
            <person name="Ferrario C."/>
            <person name="Modesto M."/>
            <person name="Mattarelli P."/>
            <person name="Jiri K."/>
            <person name="van Sinderen D."/>
            <person name="Ventura M."/>
        </authorList>
    </citation>
    <scope>NUCLEOTIDE SEQUENCE [LARGE SCALE GENOMIC DNA]</scope>
    <source>
        <strain evidence="10 11">DSM 24742</strain>
    </source>
</reference>
<organism evidence="10 11">
    <name type="scientific">Pseudoscardovia radai</name>
    <dbReference type="NCBI Taxonomy" id="987066"/>
    <lineage>
        <taxon>Bacteria</taxon>
        <taxon>Bacillati</taxon>
        <taxon>Actinomycetota</taxon>
        <taxon>Actinomycetes</taxon>
        <taxon>Bifidobacteriales</taxon>
        <taxon>Bifidobacteriaceae</taxon>
        <taxon>Pseudoscardovia</taxon>
    </lineage>
</organism>
<dbReference type="GO" id="GO:0043190">
    <property type="term" value="C:ATP-binding cassette (ABC) transporter complex"/>
    <property type="evidence" value="ECO:0007669"/>
    <property type="project" value="InterPro"/>
</dbReference>
<dbReference type="PROSITE" id="PS50928">
    <property type="entry name" value="ABC_TM1"/>
    <property type="match status" value="1"/>
</dbReference>
<dbReference type="AlphaFoldDB" id="A0A261ERA8"/>
<keyword evidence="6 8" id="KW-1133">Transmembrane helix</keyword>
<comment type="similarity">
    <text evidence="8">Belongs to the binding-protein-dependent transport system permease family.</text>
</comment>
<comment type="subcellular location">
    <subcellularLocation>
        <location evidence="1 8">Cell membrane</location>
        <topology evidence="1 8">Multi-pass membrane protein</topology>
    </subcellularLocation>
</comment>
<dbReference type="Pfam" id="PF00528">
    <property type="entry name" value="BPD_transp_1"/>
    <property type="match status" value="1"/>
</dbReference>
<dbReference type="NCBIfam" id="TIGR01726">
    <property type="entry name" value="HEQRo_perm_3TM"/>
    <property type="match status" value="1"/>
</dbReference>
<dbReference type="InterPro" id="IPR010065">
    <property type="entry name" value="AA_ABC_transptr_permease_3TM"/>
</dbReference>
<evidence type="ECO:0000256" key="4">
    <source>
        <dbReference type="ARBA" id="ARBA00022692"/>
    </source>
</evidence>